<dbReference type="GO" id="GO:0090694">
    <property type="term" value="C:Scc2-Scc4 cohesin loading complex"/>
    <property type="evidence" value="ECO:0007669"/>
    <property type="project" value="TreeGrafter"/>
</dbReference>
<dbReference type="GO" id="GO:0140588">
    <property type="term" value="P:chromatin looping"/>
    <property type="evidence" value="ECO:0007669"/>
    <property type="project" value="InterPro"/>
</dbReference>
<keyword evidence="1" id="KW-0539">Nucleus</keyword>
<feature type="compositionally biased region" description="Basic and acidic residues" evidence="2">
    <location>
        <begin position="161"/>
        <end position="174"/>
    </location>
</feature>
<proteinExistence type="inferred from homology"/>
<dbReference type="GO" id="GO:0071169">
    <property type="term" value="P:establishment of protein localization to chromatin"/>
    <property type="evidence" value="ECO:0007669"/>
    <property type="project" value="TreeGrafter"/>
</dbReference>
<comment type="similarity">
    <text evidence="1">Belongs to the SCC2/Nipped-B family.</text>
</comment>
<feature type="compositionally biased region" description="Basic residues" evidence="2">
    <location>
        <begin position="412"/>
        <end position="429"/>
    </location>
</feature>
<evidence type="ECO:0000313" key="6">
    <source>
        <dbReference type="WBParaSite" id="SBAD_0000534801-mRNA-1"/>
    </source>
</evidence>
<dbReference type="Pfam" id="PF12830">
    <property type="entry name" value="Nipped-B_C"/>
    <property type="match status" value="1"/>
</dbReference>
<reference evidence="4 5" key="2">
    <citation type="submission" date="2018-11" db="EMBL/GenBank/DDBJ databases">
        <authorList>
            <consortium name="Pathogen Informatics"/>
        </authorList>
    </citation>
    <scope>NUCLEOTIDE SEQUENCE [LARGE SCALE GENOMIC DNA]</scope>
</reference>
<name>A0A183INE2_9BILA</name>
<reference evidence="6" key="1">
    <citation type="submission" date="2016-06" db="UniProtKB">
        <authorList>
            <consortium name="WormBaseParasite"/>
        </authorList>
    </citation>
    <scope>IDENTIFICATION</scope>
</reference>
<evidence type="ECO:0000313" key="4">
    <source>
        <dbReference type="EMBL" id="VDP06375.1"/>
    </source>
</evidence>
<keyword evidence="1" id="KW-0677">Repeat</keyword>
<dbReference type="OrthoDB" id="5838558at2759"/>
<comment type="subcellular location">
    <subcellularLocation>
        <location evidence="1">Nucleus</location>
    </subcellularLocation>
</comment>
<evidence type="ECO:0000313" key="5">
    <source>
        <dbReference type="Proteomes" id="UP000270296"/>
    </source>
</evidence>
<dbReference type="EMBL" id="UZAM01008778">
    <property type="protein sequence ID" value="VDP06375.1"/>
    <property type="molecule type" value="Genomic_DNA"/>
</dbReference>
<dbReference type="GO" id="GO:0003682">
    <property type="term" value="F:chromatin binding"/>
    <property type="evidence" value="ECO:0007669"/>
    <property type="project" value="TreeGrafter"/>
</dbReference>
<dbReference type="InterPro" id="IPR024986">
    <property type="entry name" value="Nipped-B_C"/>
</dbReference>
<feature type="region of interest" description="Disordered" evidence="2">
    <location>
        <begin position="399"/>
        <end position="452"/>
    </location>
</feature>
<dbReference type="GO" id="GO:1990414">
    <property type="term" value="P:replication-born double-strand break repair via sister chromatid exchange"/>
    <property type="evidence" value="ECO:0007669"/>
    <property type="project" value="TreeGrafter"/>
</dbReference>
<dbReference type="AlphaFoldDB" id="A0A183INE2"/>
<evidence type="ECO:0000256" key="1">
    <source>
        <dbReference type="RuleBase" id="RU364107"/>
    </source>
</evidence>
<dbReference type="GO" id="GO:0010468">
    <property type="term" value="P:regulation of gene expression"/>
    <property type="evidence" value="ECO:0007669"/>
    <property type="project" value="InterPro"/>
</dbReference>
<dbReference type="PANTHER" id="PTHR21704:SF18">
    <property type="entry name" value="NIPPED-B-LIKE PROTEIN"/>
    <property type="match status" value="1"/>
</dbReference>
<feature type="compositionally biased region" description="Acidic residues" evidence="2">
    <location>
        <begin position="434"/>
        <end position="446"/>
    </location>
</feature>
<dbReference type="Proteomes" id="UP000270296">
    <property type="component" value="Unassembled WGS sequence"/>
</dbReference>
<keyword evidence="1" id="KW-0131">Cell cycle</keyword>
<keyword evidence="5" id="KW-1185">Reference proteome</keyword>
<feature type="region of interest" description="Disordered" evidence="2">
    <location>
        <begin position="152"/>
        <end position="177"/>
    </location>
</feature>
<accession>A0A183INE2</accession>
<dbReference type="InterPro" id="IPR033031">
    <property type="entry name" value="Scc2/Nipped-B"/>
</dbReference>
<protein>
    <recommendedName>
        <fullName evidence="1">Nipped-B protein</fullName>
    </recommendedName>
</protein>
<dbReference type="GO" id="GO:0034087">
    <property type="term" value="P:establishment of mitotic sister chromatid cohesion"/>
    <property type="evidence" value="ECO:0007669"/>
    <property type="project" value="TreeGrafter"/>
</dbReference>
<dbReference type="PANTHER" id="PTHR21704">
    <property type="entry name" value="NIPPED-B-LIKE PROTEIN DELANGIN SCC2-RELATED"/>
    <property type="match status" value="1"/>
</dbReference>
<evidence type="ECO:0000259" key="3">
    <source>
        <dbReference type="Pfam" id="PF12830"/>
    </source>
</evidence>
<feature type="domain" description="Sister chromatid cohesion C-terminal" evidence="3">
    <location>
        <begin position="1"/>
        <end position="132"/>
    </location>
</feature>
<dbReference type="WBParaSite" id="SBAD_0000534801-mRNA-1">
    <property type="protein sequence ID" value="SBAD_0000534801-mRNA-1"/>
    <property type="gene ID" value="SBAD_0000534801"/>
</dbReference>
<organism evidence="6">
    <name type="scientific">Soboliphyme baturini</name>
    <dbReference type="NCBI Taxonomy" id="241478"/>
    <lineage>
        <taxon>Eukaryota</taxon>
        <taxon>Metazoa</taxon>
        <taxon>Ecdysozoa</taxon>
        <taxon>Nematoda</taxon>
        <taxon>Enoplea</taxon>
        <taxon>Dorylaimia</taxon>
        <taxon>Dioctophymatida</taxon>
        <taxon>Dioctophymatoidea</taxon>
        <taxon>Soboliphymatidae</taxon>
        <taxon>Soboliphyme</taxon>
    </lineage>
</organism>
<evidence type="ECO:0000256" key="2">
    <source>
        <dbReference type="SAM" id="MobiDB-lite"/>
    </source>
</evidence>
<dbReference type="GO" id="GO:0061775">
    <property type="term" value="F:cohesin loader activity"/>
    <property type="evidence" value="ECO:0007669"/>
    <property type="project" value="InterPro"/>
</dbReference>
<gene>
    <name evidence="4" type="ORF">SBAD_LOCUS5138</name>
</gene>
<sequence length="452" mass="50642">MTTDGNSSVRTKAEKLLSEIGSKYAGFIQMKSLDGMKQSFRFQSVMSSTKSADAVVRGVNVTDLSSAANSYLYSLLRSSRQHRRGFLRSLLNTFDESANTDLAELLYVADNLSAFPYQTVDEPLFLIHHIDITVVVTASSIVQSFEEHLIPKSAPTSEESSTDKENNREEKEESPSSILARLPEDLSPIENCVRSSQNCVLLLMLKQYLKELYGFTDAKLQEYSPSEPVKSYDKAVMRRANLQFYPRYAIEYLTKTCKKCFDDDHERRTWLCKHFIDFKQLLSSVDFTCNVEEENEGSKINSTMVQYSASVSIHSDENGKCGTSADDQNMFTTSSTADDASTSSLVSDVVGPLLCTSTSRERIVLTIHRQDTSKLSRDNVYADFIRPYKSQKSSFAVPVADRSSTSSVDSAKKKKPTATSIAKRKKRRRVVVDVDSDNDDSDDAEYDPSFPS</sequence>